<feature type="transmembrane region" description="Helical" evidence="7">
    <location>
        <begin position="189"/>
        <end position="210"/>
    </location>
</feature>
<keyword evidence="4 7" id="KW-0812">Transmembrane</keyword>
<dbReference type="PROSITE" id="PS50928">
    <property type="entry name" value="ABC_TM1"/>
    <property type="match status" value="1"/>
</dbReference>
<dbReference type="EMBL" id="JBBLZC010000012">
    <property type="protein sequence ID" value="MEK0084161.1"/>
    <property type="molecule type" value="Genomic_DNA"/>
</dbReference>
<organism evidence="9 10">
    <name type="scientific">Benzoatithermus flavus</name>
    <dbReference type="NCBI Taxonomy" id="3108223"/>
    <lineage>
        <taxon>Bacteria</taxon>
        <taxon>Pseudomonadati</taxon>
        <taxon>Pseudomonadota</taxon>
        <taxon>Alphaproteobacteria</taxon>
        <taxon>Geminicoccales</taxon>
        <taxon>Geminicoccaceae</taxon>
        <taxon>Benzoatithermus</taxon>
    </lineage>
</organism>
<comment type="similarity">
    <text evidence="7">Belongs to the binding-protein-dependent transport system permease family.</text>
</comment>
<keyword evidence="2 7" id="KW-0813">Transport</keyword>
<sequence>MPLSAKAGLLIVLVFAFAAIFGPWLAPHGEAEIVGDVWEPFSTTFPLGTDSLGRDILSRMLWAARNTIGVALAATLLSFALGMTLGYVAAVVGGWVDLVLSRLIDTIMAIPTLIFALVVLAVLPPSLLTLILVIAVLDSTRVFRLSRAVAMDVAVMDYVEVARLRGERLPWIIFREVLPNTLPPLIAEFGLRFCFAFLFLSSLSFLGLGIQPPAADWGGMVRDNANAISFGLIVPLIPAAAIAILTIGVNLVVDWQLERSSTVRRRA</sequence>
<gene>
    <name evidence="9" type="ORF">U1T56_13430</name>
</gene>
<feature type="transmembrane region" description="Helical" evidence="7">
    <location>
        <begin position="6"/>
        <end position="26"/>
    </location>
</feature>
<evidence type="ECO:0000256" key="6">
    <source>
        <dbReference type="ARBA" id="ARBA00023136"/>
    </source>
</evidence>
<dbReference type="Proteomes" id="UP001375743">
    <property type="component" value="Unassembled WGS sequence"/>
</dbReference>
<protein>
    <submittedName>
        <fullName evidence="9">ABC transporter permease</fullName>
    </submittedName>
</protein>
<dbReference type="InterPro" id="IPR025966">
    <property type="entry name" value="OppC_N"/>
</dbReference>
<dbReference type="InterPro" id="IPR050366">
    <property type="entry name" value="BP-dependent_transpt_permease"/>
</dbReference>
<dbReference type="Gene3D" id="1.10.3720.10">
    <property type="entry name" value="MetI-like"/>
    <property type="match status" value="1"/>
</dbReference>
<feature type="domain" description="ABC transmembrane type-1" evidence="8">
    <location>
        <begin position="64"/>
        <end position="253"/>
    </location>
</feature>
<evidence type="ECO:0000259" key="8">
    <source>
        <dbReference type="PROSITE" id="PS50928"/>
    </source>
</evidence>
<dbReference type="PANTHER" id="PTHR43386:SF25">
    <property type="entry name" value="PEPTIDE ABC TRANSPORTER PERMEASE PROTEIN"/>
    <property type="match status" value="1"/>
</dbReference>
<name>A0ABU8XSY6_9PROT</name>
<comment type="subcellular location">
    <subcellularLocation>
        <location evidence="1 7">Cell membrane</location>
        <topology evidence="1 7">Multi-pass membrane protein</topology>
    </subcellularLocation>
</comment>
<evidence type="ECO:0000256" key="2">
    <source>
        <dbReference type="ARBA" id="ARBA00022448"/>
    </source>
</evidence>
<feature type="transmembrane region" description="Helical" evidence="7">
    <location>
        <begin position="68"/>
        <end position="96"/>
    </location>
</feature>
<evidence type="ECO:0000256" key="4">
    <source>
        <dbReference type="ARBA" id="ARBA00022692"/>
    </source>
</evidence>
<dbReference type="InterPro" id="IPR000515">
    <property type="entry name" value="MetI-like"/>
</dbReference>
<evidence type="ECO:0000256" key="1">
    <source>
        <dbReference type="ARBA" id="ARBA00004651"/>
    </source>
</evidence>
<dbReference type="PANTHER" id="PTHR43386">
    <property type="entry name" value="OLIGOPEPTIDE TRANSPORT SYSTEM PERMEASE PROTEIN APPC"/>
    <property type="match status" value="1"/>
</dbReference>
<dbReference type="CDD" id="cd06261">
    <property type="entry name" value="TM_PBP2"/>
    <property type="match status" value="1"/>
</dbReference>
<evidence type="ECO:0000256" key="7">
    <source>
        <dbReference type="RuleBase" id="RU363032"/>
    </source>
</evidence>
<proteinExistence type="inferred from homology"/>
<keyword evidence="6 7" id="KW-0472">Membrane</keyword>
<accession>A0ABU8XSY6</accession>
<feature type="transmembrane region" description="Helical" evidence="7">
    <location>
        <begin position="230"/>
        <end position="253"/>
    </location>
</feature>
<dbReference type="InterPro" id="IPR035906">
    <property type="entry name" value="MetI-like_sf"/>
</dbReference>
<evidence type="ECO:0000256" key="5">
    <source>
        <dbReference type="ARBA" id="ARBA00022989"/>
    </source>
</evidence>
<evidence type="ECO:0000313" key="10">
    <source>
        <dbReference type="Proteomes" id="UP001375743"/>
    </source>
</evidence>
<keyword evidence="10" id="KW-1185">Reference proteome</keyword>
<dbReference type="Pfam" id="PF12911">
    <property type="entry name" value="OppC_N"/>
    <property type="match status" value="1"/>
</dbReference>
<comment type="caution">
    <text evidence="9">The sequence shown here is derived from an EMBL/GenBank/DDBJ whole genome shotgun (WGS) entry which is preliminary data.</text>
</comment>
<evidence type="ECO:0000256" key="3">
    <source>
        <dbReference type="ARBA" id="ARBA00022475"/>
    </source>
</evidence>
<evidence type="ECO:0000313" key="9">
    <source>
        <dbReference type="EMBL" id="MEK0084161.1"/>
    </source>
</evidence>
<keyword evidence="3" id="KW-1003">Cell membrane</keyword>
<feature type="transmembrane region" description="Helical" evidence="7">
    <location>
        <begin position="108"/>
        <end position="137"/>
    </location>
</feature>
<reference evidence="9 10" key="1">
    <citation type="submission" date="2024-01" db="EMBL/GenBank/DDBJ databases">
        <title>Multi-omics insights into the function and evolution of sodium benzoate biodegradation pathways in Benzoatithermus flavus gen. nov., sp. nov. from hot spring.</title>
        <authorList>
            <person name="Hu C.-J."/>
            <person name="Li W.-J."/>
        </authorList>
    </citation>
    <scope>NUCLEOTIDE SEQUENCE [LARGE SCALE GENOMIC DNA]</scope>
    <source>
        <strain evidence="9 10">SYSU G07066</strain>
    </source>
</reference>
<dbReference type="SUPFAM" id="SSF161098">
    <property type="entry name" value="MetI-like"/>
    <property type="match status" value="1"/>
</dbReference>
<dbReference type="Pfam" id="PF00528">
    <property type="entry name" value="BPD_transp_1"/>
    <property type="match status" value="1"/>
</dbReference>
<keyword evidence="5 7" id="KW-1133">Transmembrane helix</keyword>